<feature type="transmembrane region" description="Helical" evidence="8">
    <location>
        <begin position="887"/>
        <end position="907"/>
    </location>
</feature>
<dbReference type="InterPro" id="IPR023299">
    <property type="entry name" value="ATPase_P-typ_cyto_dom_N"/>
</dbReference>
<evidence type="ECO:0000259" key="9">
    <source>
        <dbReference type="SMART" id="SM00831"/>
    </source>
</evidence>
<keyword evidence="4" id="KW-0067">ATP-binding</keyword>
<keyword evidence="7 8" id="KW-0472">Membrane</keyword>
<dbReference type="Pfam" id="PF08282">
    <property type="entry name" value="Hydrolase_3"/>
    <property type="match status" value="1"/>
</dbReference>
<keyword evidence="5" id="KW-1278">Translocase</keyword>
<feature type="transmembrane region" description="Helical" evidence="8">
    <location>
        <begin position="745"/>
        <end position="765"/>
    </location>
</feature>
<evidence type="ECO:0000256" key="4">
    <source>
        <dbReference type="ARBA" id="ARBA00022840"/>
    </source>
</evidence>
<evidence type="ECO:0000256" key="7">
    <source>
        <dbReference type="ARBA" id="ARBA00023136"/>
    </source>
</evidence>
<dbReference type="InterPro" id="IPR004014">
    <property type="entry name" value="ATPase_P-typ_cation-transptr_N"/>
</dbReference>
<accession>A0A3B0SXK9</accession>
<evidence type="ECO:0000256" key="6">
    <source>
        <dbReference type="ARBA" id="ARBA00022989"/>
    </source>
</evidence>
<reference evidence="10" key="1">
    <citation type="submission" date="2018-06" db="EMBL/GenBank/DDBJ databases">
        <authorList>
            <person name="Zhirakovskaya E."/>
        </authorList>
    </citation>
    <scope>NUCLEOTIDE SEQUENCE</scope>
</reference>
<dbReference type="SUPFAM" id="SSF56784">
    <property type="entry name" value="HAD-like"/>
    <property type="match status" value="1"/>
</dbReference>
<feature type="transmembrane region" description="Helical" evidence="8">
    <location>
        <begin position="850"/>
        <end position="871"/>
    </location>
</feature>
<evidence type="ECO:0000256" key="3">
    <source>
        <dbReference type="ARBA" id="ARBA00022741"/>
    </source>
</evidence>
<evidence type="ECO:0000256" key="5">
    <source>
        <dbReference type="ARBA" id="ARBA00022967"/>
    </source>
</evidence>
<dbReference type="SUPFAM" id="SSF81665">
    <property type="entry name" value="Calcium ATPase, transmembrane domain M"/>
    <property type="match status" value="1"/>
</dbReference>
<dbReference type="InterPro" id="IPR018303">
    <property type="entry name" value="ATPase_P-typ_P_site"/>
</dbReference>
<dbReference type="InterPro" id="IPR008250">
    <property type="entry name" value="ATPase_P-typ_transduc_dom_A_sf"/>
</dbReference>
<dbReference type="InterPro" id="IPR036412">
    <property type="entry name" value="HAD-like_sf"/>
</dbReference>
<feature type="transmembrane region" description="Helical" evidence="8">
    <location>
        <begin position="818"/>
        <end position="838"/>
    </location>
</feature>
<dbReference type="Pfam" id="PF13246">
    <property type="entry name" value="Cation_ATPase"/>
    <property type="match status" value="1"/>
</dbReference>
<dbReference type="InterPro" id="IPR044492">
    <property type="entry name" value="P_typ_ATPase_HD_dom"/>
</dbReference>
<dbReference type="InterPro" id="IPR023214">
    <property type="entry name" value="HAD_sf"/>
</dbReference>
<comment type="subcellular location">
    <subcellularLocation>
        <location evidence="1">Membrane</location>
        <topology evidence="1">Multi-pass membrane protein</topology>
    </subcellularLocation>
</comment>
<protein>
    <submittedName>
        <fullName evidence="10">Cation transporting ATPase, P-type ATPase superfamily</fullName>
        <ecNumber evidence="10">3.6.3.8</ecNumber>
    </submittedName>
</protein>
<dbReference type="InterPro" id="IPR023298">
    <property type="entry name" value="ATPase_P-typ_TM_dom_sf"/>
</dbReference>
<evidence type="ECO:0000313" key="10">
    <source>
        <dbReference type="EMBL" id="VAW08703.1"/>
    </source>
</evidence>
<dbReference type="Gene3D" id="3.40.50.1000">
    <property type="entry name" value="HAD superfamily/HAD-like"/>
    <property type="match status" value="1"/>
</dbReference>
<dbReference type="EC" id="3.6.3.8" evidence="10"/>
<dbReference type="GO" id="GO:0016020">
    <property type="term" value="C:membrane"/>
    <property type="evidence" value="ECO:0007669"/>
    <property type="project" value="UniProtKB-SubCell"/>
</dbReference>
<dbReference type="PRINTS" id="PR00119">
    <property type="entry name" value="CATATPASE"/>
</dbReference>
<dbReference type="PROSITE" id="PS00154">
    <property type="entry name" value="ATPASE_E1_E2"/>
    <property type="match status" value="1"/>
</dbReference>
<evidence type="ECO:0000256" key="1">
    <source>
        <dbReference type="ARBA" id="ARBA00004141"/>
    </source>
</evidence>
<dbReference type="InterPro" id="IPR006068">
    <property type="entry name" value="ATPase_P-typ_cation-transptr_C"/>
</dbReference>
<keyword evidence="2 8" id="KW-0812">Transmembrane</keyword>
<feature type="transmembrane region" description="Helical" evidence="8">
    <location>
        <begin position="293"/>
        <end position="313"/>
    </location>
</feature>
<feature type="transmembrane region" description="Helical" evidence="8">
    <location>
        <begin position="85"/>
        <end position="116"/>
    </location>
</feature>
<dbReference type="PANTHER" id="PTHR42861">
    <property type="entry name" value="CALCIUM-TRANSPORTING ATPASE"/>
    <property type="match status" value="1"/>
</dbReference>
<organism evidence="10">
    <name type="scientific">hydrothermal vent metagenome</name>
    <dbReference type="NCBI Taxonomy" id="652676"/>
    <lineage>
        <taxon>unclassified sequences</taxon>
        <taxon>metagenomes</taxon>
        <taxon>ecological metagenomes</taxon>
    </lineage>
</organism>
<keyword evidence="3" id="KW-0547">Nucleotide-binding</keyword>
<name>A0A3B0SXK9_9ZZZZ</name>
<dbReference type="SUPFAM" id="SSF81660">
    <property type="entry name" value="Metal cation-transporting ATPase, ATP-binding domain N"/>
    <property type="match status" value="1"/>
</dbReference>
<dbReference type="Gene3D" id="2.70.150.10">
    <property type="entry name" value="Calcium-transporting ATPase, cytoplasmic transduction domain A"/>
    <property type="match status" value="1"/>
</dbReference>
<dbReference type="SFLD" id="SFLDS00003">
    <property type="entry name" value="Haloacid_Dehalogenase"/>
    <property type="match status" value="1"/>
</dbReference>
<dbReference type="NCBIfam" id="TIGR01494">
    <property type="entry name" value="ATPase_P-type"/>
    <property type="match status" value="2"/>
</dbReference>
<dbReference type="EMBL" id="UOEI01000630">
    <property type="protein sequence ID" value="VAW08703.1"/>
    <property type="molecule type" value="Genomic_DNA"/>
</dbReference>
<dbReference type="PRINTS" id="PR00120">
    <property type="entry name" value="HATPASE"/>
</dbReference>
<dbReference type="InterPro" id="IPR001757">
    <property type="entry name" value="P_typ_ATPase"/>
</dbReference>
<keyword evidence="6 8" id="KW-1133">Transmembrane helix</keyword>
<dbReference type="InterPro" id="IPR059000">
    <property type="entry name" value="ATPase_P-type_domA"/>
</dbReference>
<dbReference type="AlphaFoldDB" id="A0A3B0SXK9"/>
<feature type="transmembrane region" description="Helical" evidence="8">
    <location>
        <begin position="718"/>
        <end position="739"/>
    </location>
</feature>
<dbReference type="Gene3D" id="1.20.1110.10">
    <property type="entry name" value="Calcium-transporting ATPase, transmembrane domain"/>
    <property type="match status" value="1"/>
</dbReference>
<dbReference type="SMART" id="SM00831">
    <property type="entry name" value="Cation_ATPase_N"/>
    <property type="match status" value="1"/>
</dbReference>
<keyword evidence="10" id="KW-0378">Hydrolase</keyword>
<dbReference type="GO" id="GO:0005524">
    <property type="term" value="F:ATP binding"/>
    <property type="evidence" value="ECO:0007669"/>
    <property type="project" value="UniProtKB-KW"/>
</dbReference>
<dbReference type="Pfam" id="PF00122">
    <property type="entry name" value="E1-E2_ATPase"/>
    <property type="match status" value="1"/>
</dbReference>
<gene>
    <name evidence="10" type="ORF">MNBD_ACTINO01-287</name>
</gene>
<evidence type="ECO:0000256" key="8">
    <source>
        <dbReference type="SAM" id="Phobius"/>
    </source>
</evidence>
<feature type="transmembrane region" description="Helical" evidence="8">
    <location>
        <begin position="786"/>
        <end position="806"/>
    </location>
</feature>
<dbReference type="GO" id="GO:0016887">
    <property type="term" value="F:ATP hydrolysis activity"/>
    <property type="evidence" value="ECO:0007669"/>
    <property type="project" value="InterPro"/>
</dbReference>
<proteinExistence type="predicted"/>
<dbReference type="Pfam" id="PF00689">
    <property type="entry name" value="Cation_ATPase_C"/>
    <property type="match status" value="1"/>
</dbReference>
<dbReference type="SUPFAM" id="SSF81653">
    <property type="entry name" value="Calcium ATPase, transduction domain A"/>
    <property type="match status" value="1"/>
</dbReference>
<dbReference type="SFLD" id="SFLDG00002">
    <property type="entry name" value="C1.7:_P-type_atpase_like"/>
    <property type="match status" value="1"/>
</dbReference>
<dbReference type="SFLD" id="SFLDF00027">
    <property type="entry name" value="p-type_atpase"/>
    <property type="match status" value="1"/>
</dbReference>
<sequence length="943" mass="100033">MTTLVGLIHREGAVMDDSSTGSEVHWFALEVSEVIDAMSSDAQRGLSRDEAAQRLEQYGPNELAGDPPPSKLEVAMHQVIDPMNLMLAAVAVISTVIGEISTGLLVAALVALNVVLGARQEMKAKEAVDALAKLQIPVSKVIRDGSTIEVAASEVVPGDLVSVEAGDIVPADGRIVRSATLESQEAALTGESAPIPKDPAPVNGDDVTLGDRSSMLYQNTSVTRGTGAMVVTATGMDTEMGRIATMLSSVERKRSPLQKELDGLTKILGTIAWGAVAVIVLLGMYRGTDTGDLLLLGTAMAISAIPTGLPTFVQAMLSYGSKQLAEAKAVVKNLTDVETLGSTSAINTDKTGTLTMNEMMASTLYHGGSWFHIEGSGYDKTGAIRAVAGEPEHDFTPLAYALVLDSDAVVSDDGEVVGDPTEAALVVLAAKLGIDAEETRRARPRLAEVPFDSSYKFMSTVHRVPIDGEERMILLTKGAPDVVLARCTEASMAVRSFSPIESAITDIDAANERMGSEGLRVLSLAYRVIDVGDEDAVVADPMSFVQDLRFVALIGLIDPLRPSSKEAVRIAHEAGIDVRMITGDHAVTATAIGRDLGLGPGAISGAEFRDMPDDEVIELLDRLHVFGRVSPEDKLRLVRLMQAQGIVVAMTGDAVNDAAALKQADIGVAMGSGSEVTKQAAKMILTDDNFGTLVRAVELGRSIYQKISLYVRYQMSQLLSLVILFLVASIFNIAGGVALTPLMVLFLNFLVASAPVVIIMMEPVNPGLMRRRPRDPSVKLTNGSEVARWLVYGGTLFAVTLVPLVWGPDDPGPDAASVSMTMAFVVMAFGTLLTGLGVRRDPETGLGTPILKALGVLSVPALLTIVATTWAPLQSLLTTQPLSGEEWLRSLVLASIVLLVVETEKLIRRRLTARSSEPLDPISVVYGSRPPVIERVDASRAPE</sequence>
<dbReference type="Pfam" id="PF00690">
    <property type="entry name" value="Cation_ATPase_N"/>
    <property type="match status" value="1"/>
</dbReference>
<feature type="domain" description="Cation-transporting P-type ATPase N-terminal" evidence="9">
    <location>
        <begin position="25"/>
        <end position="99"/>
    </location>
</feature>
<evidence type="ECO:0000256" key="2">
    <source>
        <dbReference type="ARBA" id="ARBA00022692"/>
    </source>
</evidence>
<dbReference type="Gene3D" id="3.40.1110.10">
    <property type="entry name" value="Calcium-transporting ATPase, cytoplasmic domain N"/>
    <property type="match status" value="1"/>
</dbReference>
<feature type="transmembrane region" description="Helical" evidence="8">
    <location>
        <begin position="267"/>
        <end position="287"/>
    </location>
</feature>